<protein>
    <submittedName>
        <fullName evidence="2">Uncharacterized protein</fullName>
    </submittedName>
</protein>
<keyword evidence="1" id="KW-0175">Coiled coil</keyword>
<accession>A0ABR2UDM7</accession>
<evidence type="ECO:0000256" key="1">
    <source>
        <dbReference type="SAM" id="Coils"/>
    </source>
</evidence>
<evidence type="ECO:0000313" key="3">
    <source>
        <dbReference type="Proteomes" id="UP001408356"/>
    </source>
</evidence>
<comment type="caution">
    <text evidence="2">The sequence shown here is derived from an EMBL/GenBank/DDBJ whole genome shotgun (WGS) entry which is preliminary data.</text>
</comment>
<gene>
    <name evidence="2" type="ORF">SUNI508_12433</name>
</gene>
<organism evidence="2 3">
    <name type="scientific">Seiridium unicorne</name>
    <dbReference type="NCBI Taxonomy" id="138068"/>
    <lineage>
        <taxon>Eukaryota</taxon>
        <taxon>Fungi</taxon>
        <taxon>Dikarya</taxon>
        <taxon>Ascomycota</taxon>
        <taxon>Pezizomycotina</taxon>
        <taxon>Sordariomycetes</taxon>
        <taxon>Xylariomycetidae</taxon>
        <taxon>Amphisphaeriales</taxon>
        <taxon>Sporocadaceae</taxon>
        <taxon>Seiridium</taxon>
    </lineage>
</organism>
<dbReference type="EMBL" id="JARVKF010000450">
    <property type="protein sequence ID" value="KAK9412733.1"/>
    <property type="molecule type" value="Genomic_DNA"/>
</dbReference>
<keyword evidence="3" id="KW-1185">Reference proteome</keyword>
<reference evidence="2 3" key="1">
    <citation type="journal article" date="2024" name="J. Plant Pathol.">
        <title>Sequence and assembly of the genome of Seiridium unicorne, isolate CBS 538.82, causal agent of cypress canker disease.</title>
        <authorList>
            <person name="Scali E."/>
            <person name="Rocca G.D."/>
            <person name="Danti R."/>
            <person name="Garbelotto M."/>
            <person name="Barberini S."/>
            <person name="Baroncelli R."/>
            <person name="Emiliani G."/>
        </authorList>
    </citation>
    <scope>NUCLEOTIDE SEQUENCE [LARGE SCALE GENOMIC DNA]</scope>
    <source>
        <strain evidence="2 3">BM-138-508</strain>
    </source>
</reference>
<name>A0ABR2UDM7_9PEZI</name>
<proteinExistence type="predicted"/>
<evidence type="ECO:0000313" key="2">
    <source>
        <dbReference type="EMBL" id="KAK9412733.1"/>
    </source>
</evidence>
<sequence length="328" mass="38329">MASEQHSSIILNQGRIPSLKTLGSEGLCHKILIKIKKRTKYFSGADVSKALEEILYREKICAMNSLYEEGHGPSISADYFDWLIAMGLWKGRFPKKDFPYGDQSPDVWDKINSEDYFNYWVTRRGLEGDNRIETMTPVRKDEFHRRATMWNEATNLCSQPELSNRAHNEIVALTEAVMDQRGKVSSLEKEVVPLRKKITRTQSLLNIAYEAKSTYVSSHEIMSDENRRLRADKEDLQLEKNTTESRVRELETETHQMRECYRKEMEDSKIESEKKCQALRHKLQESEALTTARDKEIALWKNKYHTLRQNVKSLKRNVDEMEKTVEDS</sequence>
<dbReference type="Proteomes" id="UP001408356">
    <property type="component" value="Unassembled WGS sequence"/>
</dbReference>
<feature type="coiled-coil region" evidence="1">
    <location>
        <begin position="219"/>
        <end position="324"/>
    </location>
</feature>